<keyword evidence="3" id="KW-0119">Carbohydrate metabolism</keyword>
<feature type="compositionally biased region" description="Low complexity" evidence="1">
    <location>
        <begin position="41"/>
        <end position="50"/>
    </location>
</feature>
<dbReference type="PANTHER" id="PTHR10587">
    <property type="entry name" value="GLYCOSYL TRANSFERASE-RELATED"/>
    <property type="match status" value="1"/>
</dbReference>
<dbReference type="SUPFAM" id="SSF88713">
    <property type="entry name" value="Glycoside hydrolase/deacetylase"/>
    <property type="match status" value="1"/>
</dbReference>
<feature type="region of interest" description="Disordered" evidence="1">
    <location>
        <begin position="28"/>
        <end position="90"/>
    </location>
</feature>
<reference evidence="4" key="1">
    <citation type="submission" date="2013-08" db="EMBL/GenBank/DDBJ databases">
        <title>Intrasporangium oryzae NRRL B-24470.</title>
        <authorList>
            <person name="Liu H."/>
            <person name="Wang G."/>
        </authorList>
    </citation>
    <scope>NUCLEOTIDE SEQUENCE [LARGE SCALE GENOMIC DNA]</scope>
    <source>
        <strain evidence="4">Q5-1</strain>
    </source>
</reference>
<keyword evidence="3" id="KW-0858">Xylan degradation</keyword>
<dbReference type="AlphaFoldDB" id="W9GNS3"/>
<dbReference type="InterPro" id="IPR011330">
    <property type="entry name" value="Glyco_hydro/deAcase_b/a-brl"/>
</dbReference>
<name>W9GNS3_9MICO</name>
<dbReference type="PANTHER" id="PTHR10587:SF137">
    <property type="entry name" value="4-DEOXY-4-FORMAMIDO-L-ARABINOSE-PHOSPHOUNDECAPRENOL DEFORMYLASE ARND-RELATED"/>
    <property type="match status" value="1"/>
</dbReference>
<dbReference type="PROSITE" id="PS51318">
    <property type="entry name" value="TAT"/>
    <property type="match status" value="1"/>
</dbReference>
<keyword evidence="3" id="KW-0378">Hydrolase</keyword>
<dbReference type="GO" id="GO:0016810">
    <property type="term" value="F:hydrolase activity, acting on carbon-nitrogen (but not peptide) bonds"/>
    <property type="evidence" value="ECO:0007669"/>
    <property type="project" value="InterPro"/>
</dbReference>
<evidence type="ECO:0000313" key="4">
    <source>
        <dbReference type="Proteomes" id="UP000019494"/>
    </source>
</evidence>
<dbReference type="Proteomes" id="UP000019494">
    <property type="component" value="Unassembled WGS sequence"/>
</dbReference>
<organism evidence="3 4">
    <name type="scientific">Intrasporangium chromatireducens Q5-1</name>
    <dbReference type="NCBI Taxonomy" id="584657"/>
    <lineage>
        <taxon>Bacteria</taxon>
        <taxon>Bacillati</taxon>
        <taxon>Actinomycetota</taxon>
        <taxon>Actinomycetes</taxon>
        <taxon>Micrococcales</taxon>
        <taxon>Intrasporangiaceae</taxon>
        <taxon>Intrasporangium</taxon>
    </lineage>
</organism>
<evidence type="ECO:0000256" key="1">
    <source>
        <dbReference type="SAM" id="MobiDB-lite"/>
    </source>
</evidence>
<dbReference type="PROSITE" id="PS51677">
    <property type="entry name" value="NODB"/>
    <property type="match status" value="1"/>
</dbReference>
<dbReference type="GO" id="GO:0016798">
    <property type="term" value="F:hydrolase activity, acting on glycosyl bonds"/>
    <property type="evidence" value="ECO:0007669"/>
    <property type="project" value="UniProtKB-KW"/>
</dbReference>
<dbReference type="InterPro" id="IPR050248">
    <property type="entry name" value="Polysacc_deacetylase_ArnD"/>
</dbReference>
<evidence type="ECO:0000313" key="3">
    <source>
        <dbReference type="EMBL" id="EWT06732.1"/>
    </source>
</evidence>
<dbReference type="Pfam" id="PF01522">
    <property type="entry name" value="Polysacc_deac_1"/>
    <property type="match status" value="1"/>
</dbReference>
<dbReference type="InterPro" id="IPR002509">
    <property type="entry name" value="NODB_dom"/>
</dbReference>
<evidence type="ECO:0000259" key="2">
    <source>
        <dbReference type="PROSITE" id="PS51677"/>
    </source>
</evidence>
<dbReference type="Gene3D" id="3.20.20.370">
    <property type="entry name" value="Glycoside hydrolase/deacetylase"/>
    <property type="match status" value="1"/>
</dbReference>
<dbReference type="PATRIC" id="fig|584657.3.peg.1331"/>
<gene>
    <name evidence="3" type="ORF">N864_18375</name>
</gene>
<dbReference type="InterPro" id="IPR006311">
    <property type="entry name" value="TAT_signal"/>
</dbReference>
<keyword evidence="4" id="KW-1185">Reference proteome</keyword>
<dbReference type="EMBL" id="AWQS01000035">
    <property type="protein sequence ID" value="EWT06732.1"/>
    <property type="molecule type" value="Genomic_DNA"/>
</dbReference>
<dbReference type="PROSITE" id="PS51257">
    <property type="entry name" value="PROKAR_LIPOPROTEIN"/>
    <property type="match status" value="1"/>
</dbReference>
<protein>
    <submittedName>
        <fullName evidence="3">Xylanase</fullName>
    </submittedName>
</protein>
<dbReference type="CDD" id="cd10917">
    <property type="entry name" value="CE4_NodB_like_6s_7s"/>
    <property type="match status" value="1"/>
</dbReference>
<dbReference type="GO" id="GO:0045493">
    <property type="term" value="P:xylan catabolic process"/>
    <property type="evidence" value="ECO:0007669"/>
    <property type="project" value="UniProtKB-KW"/>
</dbReference>
<proteinExistence type="predicted"/>
<keyword evidence="3" id="KW-0326">Glycosidase</keyword>
<sequence length="277" mass="28166">MSNEDRPVGRRAVLRGGLASAVALGAAACTPGTGSTQTEPSSGSGTMSGTPNATAGRAQGTAPPEVHTTDARPQVLRTPGADVDHGPRSASGVALTFHGAGDPGLTREVLAICREHGAGITVFAVGTWLTAHPELGRALVAAGHDLGNHTWSHQPMLRLGRAAAAAEIRDGARAVAAIKGSNPLLFRPSGTQHSTPLLRATARAAGYERCISYDVDPMDYLDPGATAVARGTLEAVRAGSIVSLHLGHRGTVQALPAVLTGLGDRGLTARSVTELLA</sequence>
<accession>W9GNS3</accession>
<comment type="caution">
    <text evidence="3">The sequence shown here is derived from an EMBL/GenBank/DDBJ whole genome shotgun (WGS) entry which is preliminary data.</text>
</comment>
<keyword evidence="3" id="KW-0624">Polysaccharide degradation</keyword>
<dbReference type="RefSeq" id="WP_034714848.1">
    <property type="nucleotide sequence ID" value="NZ_AWQS01000035.1"/>
</dbReference>
<feature type="domain" description="NodB homology" evidence="2">
    <location>
        <begin position="91"/>
        <end position="270"/>
    </location>
</feature>